<feature type="region of interest" description="Disordered" evidence="2">
    <location>
        <begin position="115"/>
        <end position="139"/>
    </location>
</feature>
<evidence type="ECO:0000256" key="2">
    <source>
        <dbReference type="SAM" id="MobiDB-lite"/>
    </source>
</evidence>
<organism evidence="3 4">
    <name type="scientific">Uncinocarpus reesii (strain UAMH 1704)</name>
    <dbReference type="NCBI Taxonomy" id="336963"/>
    <lineage>
        <taxon>Eukaryota</taxon>
        <taxon>Fungi</taxon>
        <taxon>Dikarya</taxon>
        <taxon>Ascomycota</taxon>
        <taxon>Pezizomycotina</taxon>
        <taxon>Eurotiomycetes</taxon>
        <taxon>Eurotiomycetidae</taxon>
        <taxon>Onygenales</taxon>
        <taxon>Onygenaceae</taxon>
        <taxon>Uncinocarpus</taxon>
    </lineage>
</organism>
<dbReference type="RefSeq" id="XP_002582236.1">
    <property type="nucleotide sequence ID" value="XM_002582190.1"/>
</dbReference>
<proteinExistence type="predicted"/>
<dbReference type="InParanoid" id="C4K0A9"/>
<protein>
    <submittedName>
        <fullName evidence="3">Uncharacterized protein</fullName>
    </submittedName>
</protein>
<dbReference type="OrthoDB" id="4207386at2759"/>
<gene>
    <name evidence="3" type="ORF">UREG_07923</name>
</gene>
<evidence type="ECO:0000256" key="1">
    <source>
        <dbReference type="SAM" id="Coils"/>
    </source>
</evidence>
<dbReference type="AlphaFoldDB" id="C4K0A9"/>
<dbReference type="GeneID" id="8441246"/>
<dbReference type="KEGG" id="ure:UREG_07923"/>
<evidence type="ECO:0000313" key="4">
    <source>
        <dbReference type="Proteomes" id="UP000002058"/>
    </source>
</evidence>
<evidence type="ECO:0000313" key="3">
    <source>
        <dbReference type="EMBL" id="EEP83058.1"/>
    </source>
</evidence>
<dbReference type="Proteomes" id="UP000002058">
    <property type="component" value="Unassembled WGS sequence"/>
</dbReference>
<keyword evidence="1" id="KW-0175">Coiled coil</keyword>
<accession>C4K0A9</accession>
<dbReference type="eggNOG" id="ENOG502T3RT">
    <property type="taxonomic scope" value="Eukaryota"/>
</dbReference>
<dbReference type="HOGENOM" id="CLU_774324_0_0_1"/>
<dbReference type="EMBL" id="CH476620">
    <property type="protein sequence ID" value="EEP83058.1"/>
    <property type="molecule type" value="Genomic_DNA"/>
</dbReference>
<sequence length="358" mass="41595">MRTLLWGPEVERERAAEAIEQLNQRAREINTKYRRQSAMGLIDYEDWTQAGGQLDLAIRDHHLYRSDARFYDVEDFIWERIANKQYPESWSVNWDDYQAQIEHREMRYTQNTLLSNSPLERSHAPGRGASGANRRRGPRLRTLGHRALLPQTPNRRERKGLLKRPYSQTRLGIIVPPDEVRLNPGLDDRYRWRIEKSAKHKTRYEGYLSKSLSTHSTSTYGRLCEGVGESFFAVHADDDRDPVIDPSSQASLSSLETTREEARYWRDIAENASAEILQLRSELGDLRKMNRGLFNCARAFFTKARLFQDHAQVLEAHLHTYMGEMSVLMENFKKGIQFRPPILLPSPPKQKPVCTVAQ</sequence>
<feature type="coiled-coil region" evidence="1">
    <location>
        <begin position="12"/>
        <end position="39"/>
    </location>
</feature>
<dbReference type="VEuPathDB" id="FungiDB:UREG_07923"/>
<name>C4K0A9_UNCRE</name>
<keyword evidence="4" id="KW-1185">Reference proteome</keyword>
<reference evidence="4" key="1">
    <citation type="journal article" date="2009" name="Genome Res.">
        <title>Comparative genomic analyses of the human fungal pathogens Coccidioides and their relatives.</title>
        <authorList>
            <person name="Sharpton T.J."/>
            <person name="Stajich J.E."/>
            <person name="Rounsley S.D."/>
            <person name="Gardner M.J."/>
            <person name="Wortman J.R."/>
            <person name="Jordar V.S."/>
            <person name="Maiti R."/>
            <person name="Kodira C.D."/>
            <person name="Neafsey D.E."/>
            <person name="Zeng Q."/>
            <person name="Hung C.-Y."/>
            <person name="McMahan C."/>
            <person name="Muszewska A."/>
            <person name="Grynberg M."/>
            <person name="Mandel M.A."/>
            <person name="Kellner E.M."/>
            <person name="Barker B.M."/>
            <person name="Galgiani J.N."/>
            <person name="Orbach M.J."/>
            <person name="Kirkland T.N."/>
            <person name="Cole G.T."/>
            <person name="Henn M.R."/>
            <person name="Birren B.W."/>
            <person name="Taylor J.W."/>
        </authorList>
    </citation>
    <scope>NUCLEOTIDE SEQUENCE [LARGE SCALE GENOMIC DNA]</scope>
    <source>
        <strain evidence="4">UAMH 1704</strain>
    </source>
</reference>